<dbReference type="RefSeq" id="WP_062089520.1">
    <property type="nucleotide sequence ID" value="NZ_FCOK02000039.1"/>
</dbReference>
<sequence>MPPNDDLYSPMSRRRFLTLSALAGAGAGATVGNLGLMSSARAADVAVQFAGWAFEPQVVEQRLKQFMAENPSIKVNYTPLDMQLYNEKMIALFNAGSQPDAFYVRDTDLGAWVDAGWLQPVDGLPGLDALNKDIFPFDREALFYKGKQYGTPYYGDIYVYIYDRAALDKAGVKEAPVTLDQLKTAALEVKKAGIAQYPILKGYKTNVDGLSEFWSMVFASGGHMFNPAMDPVFPNEDKTALSVLEWMLDAMHGSQILDPRGLELDDTQVRDTFLSGQGIFTSNVGNVFPRSNNSQYSKRAGKIHMTRFPGLKDAGQGPMGWARLYGMSSQTKSRDAAWRLMYFLGGKDAHGQYSSAETWYLKYGVGYPFKALDTDPQIAASQKQLGYEPAIFQQQMAHARTRENISTTWYSEWDRFTQQQIQAVLMRQTTPLAALTASAQKAQQLKKEAS</sequence>
<dbReference type="Pfam" id="PF01547">
    <property type="entry name" value="SBP_bac_1"/>
    <property type="match status" value="1"/>
</dbReference>
<dbReference type="PANTHER" id="PTHR43649">
    <property type="entry name" value="ARABINOSE-BINDING PROTEIN-RELATED"/>
    <property type="match status" value="1"/>
</dbReference>
<dbReference type="InterPro" id="IPR050490">
    <property type="entry name" value="Bact_solute-bd_prot1"/>
</dbReference>
<dbReference type="AlphaFoldDB" id="A0A158I216"/>
<gene>
    <name evidence="3" type="ORF">AWB69_05153</name>
</gene>
<dbReference type="SUPFAM" id="SSF53850">
    <property type="entry name" value="Periplasmic binding protein-like II"/>
    <property type="match status" value="1"/>
</dbReference>
<reference evidence="3 4" key="1">
    <citation type="submission" date="2016-01" db="EMBL/GenBank/DDBJ databases">
        <authorList>
            <person name="Oliw E.H."/>
        </authorList>
    </citation>
    <scope>NUCLEOTIDE SEQUENCE [LARGE SCALE GENOMIC DNA]</scope>
    <source>
        <strain evidence="3">LMG 27134</strain>
    </source>
</reference>
<accession>A0A158I216</accession>
<evidence type="ECO:0000256" key="2">
    <source>
        <dbReference type="ARBA" id="ARBA00008520"/>
    </source>
</evidence>
<dbReference type="InterPro" id="IPR006059">
    <property type="entry name" value="SBP"/>
</dbReference>
<evidence type="ECO:0000256" key="1">
    <source>
        <dbReference type="ARBA" id="ARBA00004418"/>
    </source>
</evidence>
<dbReference type="Gene3D" id="3.40.190.10">
    <property type="entry name" value="Periplasmic binding protein-like II"/>
    <property type="match status" value="1"/>
</dbReference>
<name>A0A158I216_9BURK</name>
<dbReference type="InterPro" id="IPR006311">
    <property type="entry name" value="TAT_signal"/>
</dbReference>
<dbReference type="EMBL" id="FCOK02000039">
    <property type="protein sequence ID" value="SAL50675.1"/>
    <property type="molecule type" value="Genomic_DNA"/>
</dbReference>
<dbReference type="Proteomes" id="UP000054683">
    <property type="component" value="Unassembled WGS sequence"/>
</dbReference>
<dbReference type="PANTHER" id="PTHR43649:SF12">
    <property type="entry name" value="DIACETYLCHITOBIOSE BINDING PROTEIN DASA"/>
    <property type="match status" value="1"/>
</dbReference>
<protein>
    <submittedName>
        <fullName evidence="3">Periplasmic ABC transporter substrate-binding component</fullName>
    </submittedName>
</protein>
<evidence type="ECO:0000313" key="4">
    <source>
        <dbReference type="Proteomes" id="UP000054683"/>
    </source>
</evidence>
<dbReference type="GO" id="GO:0042597">
    <property type="term" value="C:periplasmic space"/>
    <property type="evidence" value="ECO:0007669"/>
    <property type="project" value="UniProtKB-SubCell"/>
</dbReference>
<comment type="subcellular location">
    <subcellularLocation>
        <location evidence="1">Periplasm</location>
    </subcellularLocation>
</comment>
<dbReference type="PROSITE" id="PS51318">
    <property type="entry name" value="TAT"/>
    <property type="match status" value="1"/>
</dbReference>
<evidence type="ECO:0000313" key="3">
    <source>
        <dbReference type="EMBL" id="SAL50675.1"/>
    </source>
</evidence>
<organism evidence="3 4">
    <name type="scientific">Caballeronia udeis</name>
    <dbReference type="NCBI Taxonomy" id="1232866"/>
    <lineage>
        <taxon>Bacteria</taxon>
        <taxon>Pseudomonadati</taxon>
        <taxon>Pseudomonadota</taxon>
        <taxon>Betaproteobacteria</taxon>
        <taxon>Burkholderiales</taxon>
        <taxon>Burkholderiaceae</taxon>
        <taxon>Caballeronia</taxon>
    </lineage>
</organism>
<comment type="similarity">
    <text evidence="2">Belongs to the bacterial solute-binding protein 1 family.</text>
</comment>
<proteinExistence type="inferred from homology"/>